<protein>
    <submittedName>
        <fullName evidence="1">Uncharacterized protein</fullName>
    </submittedName>
</protein>
<reference evidence="1" key="1">
    <citation type="journal article" date="2021" name="Proc. Natl. Acad. Sci. U.S.A.">
        <title>A Catalog of Tens of Thousands of Viruses from Human Metagenomes Reveals Hidden Associations with Chronic Diseases.</title>
        <authorList>
            <person name="Tisza M.J."/>
            <person name="Buck C.B."/>
        </authorList>
    </citation>
    <scope>NUCLEOTIDE SEQUENCE</scope>
    <source>
        <strain evidence="1">CtZro7</strain>
    </source>
</reference>
<proteinExistence type="predicted"/>
<organism evidence="1">
    <name type="scientific">Siphoviridae sp. ctZro7</name>
    <dbReference type="NCBI Taxonomy" id="2825561"/>
    <lineage>
        <taxon>Viruses</taxon>
        <taxon>Duplodnaviria</taxon>
        <taxon>Heunggongvirae</taxon>
        <taxon>Uroviricota</taxon>
        <taxon>Caudoviricetes</taxon>
    </lineage>
</organism>
<sequence>MEQTKKLTGYVLVDPTDGGVLCSYSATNNNCTSAKMEAIHDADERKVYGIPMEVYACYDNVYSEETKVYPRFEVVPCGIGDVFGGRMWFCVKPNNPHEVVYFDTKQKCEQYIRKYHNSDPHLLKVLRNTHGRSIIYA</sequence>
<accession>A0A8S5PQW2</accession>
<dbReference type="EMBL" id="BK015483">
    <property type="protein sequence ID" value="DAE09160.1"/>
    <property type="molecule type" value="Genomic_DNA"/>
</dbReference>
<evidence type="ECO:0000313" key="1">
    <source>
        <dbReference type="EMBL" id="DAE09160.1"/>
    </source>
</evidence>
<name>A0A8S5PQW2_9CAUD</name>